<name>A0A7Y6B230_9SPHN</name>
<evidence type="ECO:0000256" key="1">
    <source>
        <dbReference type="SAM" id="Phobius"/>
    </source>
</evidence>
<dbReference type="Proteomes" id="UP000536441">
    <property type="component" value="Unassembled WGS sequence"/>
</dbReference>
<dbReference type="AlphaFoldDB" id="A0A7Y6B230"/>
<feature type="transmembrane region" description="Helical" evidence="1">
    <location>
        <begin position="62"/>
        <end position="84"/>
    </location>
</feature>
<proteinExistence type="predicted"/>
<gene>
    <name evidence="2" type="ORF">HP438_03375</name>
</gene>
<feature type="transmembrane region" description="Helical" evidence="1">
    <location>
        <begin position="6"/>
        <end position="24"/>
    </location>
</feature>
<keyword evidence="1" id="KW-0812">Transmembrane</keyword>
<sequence length="111" mass="11899">MKDWQFYALAAFAVAAGQVLKIGRKIEAGKVVTWRDIAVLCTMLPAFGAIGGAIAIHFHGPVWSVLLAGTCAGWTGIGTIRVAIKVLQWALPEPIAKILRDFLGDKEQPEG</sequence>
<keyword evidence="3" id="KW-1185">Reference proteome</keyword>
<keyword evidence="1" id="KW-1133">Transmembrane helix</keyword>
<dbReference type="EMBL" id="JABMCH010000050">
    <property type="protein sequence ID" value="NUU46017.1"/>
    <property type="molecule type" value="Genomic_DNA"/>
</dbReference>
<accession>A0A7Y6B230</accession>
<evidence type="ECO:0000313" key="3">
    <source>
        <dbReference type="Proteomes" id="UP000536441"/>
    </source>
</evidence>
<organism evidence="2 3">
    <name type="scientific">Sphingomonas zeae</name>
    <dbReference type="NCBI Taxonomy" id="1646122"/>
    <lineage>
        <taxon>Bacteria</taxon>
        <taxon>Pseudomonadati</taxon>
        <taxon>Pseudomonadota</taxon>
        <taxon>Alphaproteobacteria</taxon>
        <taxon>Sphingomonadales</taxon>
        <taxon>Sphingomonadaceae</taxon>
        <taxon>Sphingomonas</taxon>
    </lineage>
</organism>
<dbReference type="RefSeq" id="WP_175310796.1">
    <property type="nucleotide sequence ID" value="NZ_CBCRYR010000041.1"/>
</dbReference>
<reference evidence="2 3" key="1">
    <citation type="submission" date="2020-05" db="EMBL/GenBank/DDBJ databases">
        <title>Genome Sequencing of Type Strains.</title>
        <authorList>
            <person name="Lemaire J.F."/>
            <person name="Inderbitzin P."/>
            <person name="Gregorio O.A."/>
            <person name="Collins S.B."/>
            <person name="Wespe N."/>
            <person name="Knight-Connoni V."/>
        </authorList>
    </citation>
    <scope>NUCLEOTIDE SEQUENCE [LARGE SCALE GENOMIC DNA]</scope>
    <source>
        <strain evidence="2 3">DSM 100049</strain>
    </source>
</reference>
<evidence type="ECO:0008006" key="4">
    <source>
        <dbReference type="Google" id="ProtNLM"/>
    </source>
</evidence>
<evidence type="ECO:0000313" key="2">
    <source>
        <dbReference type="EMBL" id="NUU46017.1"/>
    </source>
</evidence>
<feature type="transmembrane region" description="Helical" evidence="1">
    <location>
        <begin position="36"/>
        <end position="56"/>
    </location>
</feature>
<protein>
    <recommendedName>
        <fullName evidence="4">Holin</fullName>
    </recommendedName>
</protein>
<comment type="caution">
    <text evidence="2">The sequence shown here is derived from an EMBL/GenBank/DDBJ whole genome shotgun (WGS) entry which is preliminary data.</text>
</comment>
<keyword evidence="1" id="KW-0472">Membrane</keyword>